<dbReference type="RefSeq" id="WP_068749543.1">
    <property type="nucleotide sequence ID" value="NZ_LR214441.1"/>
</dbReference>
<comment type="caution">
    <text evidence="1">The sequence shown here is derived from an EMBL/GenBank/DDBJ whole genome shotgun (WGS) entry which is preliminary data.</text>
</comment>
<accession>A0A1C0AS00</accession>
<evidence type="ECO:0000313" key="2">
    <source>
        <dbReference type="Proteomes" id="UP000093501"/>
    </source>
</evidence>
<evidence type="ECO:0000313" key="1">
    <source>
        <dbReference type="EMBL" id="OCL37101.1"/>
    </source>
</evidence>
<dbReference type="AlphaFoldDB" id="A0A1C0AS00"/>
<reference evidence="2" key="1">
    <citation type="submission" date="2016-07" db="EMBL/GenBank/DDBJ databases">
        <authorList>
            <person name="Florea S."/>
            <person name="Webb J.S."/>
            <person name="Jaromczyk J."/>
            <person name="Schardl C.L."/>
        </authorList>
    </citation>
    <scope>NUCLEOTIDE SEQUENCE [LARGE SCALE GENOMIC DNA]</scope>
    <source>
        <strain evidence="2">IPBSL-7</strain>
    </source>
</reference>
<protein>
    <submittedName>
        <fullName evidence="1">Uncharacterized protein</fullName>
    </submittedName>
</protein>
<dbReference type="EMBL" id="MBQD01000002">
    <property type="protein sequence ID" value="OCL37101.1"/>
    <property type="molecule type" value="Genomic_DNA"/>
</dbReference>
<proteinExistence type="predicted"/>
<organism evidence="1 2">
    <name type="scientific">Tessaracoccus lapidicaptus</name>
    <dbReference type="NCBI Taxonomy" id="1427523"/>
    <lineage>
        <taxon>Bacteria</taxon>
        <taxon>Bacillati</taxon>
        <taxon>Actinomycetota</taxon>
        <taxon>Actinomycetes</taxon>
        <taxon>Propionibacteriales</taxon>
        <taxon>Propionibacteriaceae</taxon>
        <taxon>Tessaracoccus</taxon>
    </lineage>
</organism>
<gene>
    <name evidence="1" type="ORF">BCR15_11575</name>
</gene>
<name>A0A1C0AS00_9ACTN</name>
<keyword evidence="2" id="KW-1185">Reference proteome</keyword>
<sequence>MTHSPATPSAPESWEPVSPADVVRPRPWWVAAAGPALLVVLLVLGGIIGGALGRSVGTASPTPSGSPTPAYVMDPPIQVGDLVRGAVTESSGPAPENQRIVRADYSDGVNKVIFVMTWPEDDVSTYVADAGVEGANEVGGAGTLCGTSLDTSLPACGRISQGTGLLLLAVTEHATAELATQLAAFEDAVAAAG</sequence>
<dbReference type="Proteomes" id="UP000093501">
    <property type="component" value="Unassembled WGS sequence"/>
</dbReference>